<organism evidence="1 2">
    <name type="scientific">Nocardia yunnanensis</name>
    <dbReference type="NCBI Taxonomy" id="2382165"/>
    <lineage>
        <taxon>Bacteria</taxon>
        <taxon>Bacillati</taxon>
        <taxon>Actinomycetota</taxon>
        <taxon>Actinomycetes</taxon>
        <taxon>Mycobacteriales</taxon>
        <taxon>Nocardiaceae</taxon>
        <taxon>Nocardia</taxon>
    </lineage>
</organism>
<dbReference type="AlphaFoldDB" id="A0A386Z720"/>
<dbReference type="Gene3D" id="2.60.60.30">
    <property type="entry name" value="sav2460 like domains"/>
    <property type="match status" value="1"/>
</dbReference>
<evidence type="ECO:0000313" key="2">
    <source>
        <dbReference type="Proteomes" id="UP000267164"/>
    </source>
</evidence>
<reference evidence="1 2" key="1">
    <citation type="submission" date="2018-09" db="EMBL/GenBank/DDBJ databases">
        <title>Nocardia yunnanensis sp. nov., an actinomycete isolated from a soil sample.</title>
        <authorList>
            <person name="Zhang J."/>
        </authorList>
    </citation>
    <scope>NUCLEOTIDE SEQUENCE [LARGE SCALE GENOMIC DNA]</scope>
    <source>
        <strain evidence="1 2">CFHS0054</strain>
    </source>
</reference>
<accession>A0A386Z720</accession>
<dbReference type="PANTHER" id="PTHR32097">
    <property type="entry name" value="CAMP-BINDING PROTEIN 1-RELATED"/>
    <property type="match status" value="1"/>
</dbReference>
<evidence type="ECO:0008006" key="3">
    <source>
        <dbReference type="Google" id="ProtNLM"/>
    </source>
</evidence>
<keyword evidence="2" id="KW-1185">Reference proteome</keyword>
<dbReference type="Proteomes" id="UP000267164">
    <property type="component" value="Chromosome"/>
</dbReference>
<dbReference type="KEGG" id="nyu:D7D52_05735"/>
<proteinExistence type="predicted"/>
<name>A0A386Z720_9NOCA</name>
<dbReference type="EMBL" id="CP032568">
    <property type="protein sequence ID" value="AYF73441.1"/>
    <property type="molecule type" value="Genomic_DNA"/>
</dbReference>
<dbReference type="OrthoDB" id="415622at2"/>
<dbReference type="PANTHER" id="PTHR32097:SF18">
    <property type="entry name" value="RING-TYPE DOMAIN-CONTAINING PROTEIN"/>
    <property type="match status" value="1"/>
</dbReference>
<protein>
    <recommendedName>
        <fullName evidence="3">TerD family protein</fullName>
    </recommendedName>
</protein>
<gene>
    <name evidence="1" type="ORF">D7D52_05735</name>
</gene>
<dbReference type="InterPro" id="IPR051324">
    <property type="entry name" value="Stress/Tellurium_Resist"/>
</dbReference>
<evidence type="ECO:0000313" key="1">
    <source>
        <dbReference type="EMBL" id="AYF73441.1"/>
    </source>
</evidence>
<sequence length="717" mass="77716">MSWDLVELVVRRNLRVPGVEGPAGDGVVAARQFDAVLMSVGFKLSGELFGRLAGLAPGAVIDVAVRTLGIVRRLVGAHVEHNAYFKDFPANVPDTVEFWTDCLLDALGDELAAAAVADGLEQGLLNLLALPKYGRYQHDYVEMVAAHDALVESVRDRVTLLHLGGSVEEELSGIYLALAGCATPLGDEDLAVLRELALYCASCPQPDSIPVREHRAIIDEVRLAAGAKLLADTVTDILRLACLLSNGDVSLLTPTRFRSLSRRSRRGLLAALDAIVAEQPAKLGDVAAHREAWKRLGERLHPHEYPRWEHAAAVFAVARGERRAPSFASRLEALLAEGDVAGAAQLLRNAPGLLLRSLDRLLRSSGSEAATEAVLCAVEDTVGKASARVILSVREHLDNREGVEQRIFANRLGRGRVVADERAPIDAAVLERLRGLLDAEVKRRLSALTRLVIDPDVMDVALPLSGKAISGGLGVLPRGSVSPVRGERLRFFVYWRESAATTDFDLSALLLDSEYELEGWLSYTNLTEAGGVHSGDITAAPEGASEFIELDLDKVTAHAIVPQLNVFSGEGFDEVAESFFGYMLRDGDQRGLPYEPRTVRTKSELRGAGRVALPLVFFRADSGEWRAKWLHLNLAGEPEFNAVENNRVSASALARAVVDRRYLTVGYLANLLADEVIPWAGQAFEEPVVFVGLERPDGLPPGSQVFTPENLGNLIPE</sequence>